<proteinExistence type="predicted"/>
<dbReference type="EMBL" id="CP013264">
    <property type="protein sequence ID" value="ALR20849.1"/>
    <property type="molecule type" value="Genomic_DNA"/>
</dbReference>
<dbReference type="AlphaFoldDB" id="A0A0S3EZK3"/>
<dbReference type="KEGG" id="sbd:ATN00_11615"/>
<evidence type="ECO:0008006" key="3">
    <source>
        <dbReference type="Google" id="ProtNLM"/>
    </source>
</evidence>
<gene>
    <name evidence="1" type="ORF">ATN00_11615</name>
</gene>
<dbReference type="Proteomes" id="UP000056968">
    <property type="component" value="Chromosome"/>
</dbReference>
<organism evidence="1 2">
    <name type="scientific">Sphingobium baderi</name>
    <dbReference type="NCBI Taxonomy" id="1332080"/>
    <lineage>
        <taxon>Bacteria</taxon>
        <taxon>Pseudomonadati</taxon>
        <taxon>Pseudomonadota</taxon>
        <taxon>Alphaproteobacteria</taxon>
        <taxon>Sphingomonadales</taxon>
        <taxon>Sphingomonadaceae</taxon>
        <taxon>Sphingobium</taxon>
    </lineage>
</organism>
<keyword evidence="2" id="KW-1185">Reference proteome</keyword>
<name>A0A0S3EZK3_9SPHN</name>
<sequence length="82" mass="8982">MASAIQPKEPPQPLNHFFVGQDNRGCWTVRDERNLVGGCFVSKDAAIHFARQETNNAPGAVICMAESQRLSLDPLFGRRAAA</sequence>
<evidence type="ECO:0000313" key="1">
    <source>
        <dbReference type="EMBL" id="ALR20849.1"/>
    </source>
</evidence>
<evidence type="ECO:0000313" key="2">
    <source>
        <dbReference type="Proteomes" id="UP000056968"/>
    </source>
</evidence>
<reference evidence="1 2" key="1">
    <citation type="submission" date="2015-11" db="EMBL/GenBank/DDBJ databases">
        <title>A Two-component Flavoprotein Monooxygenase System MeaXY Responsible for para-Hydroxylation of 2-Methyl-6-ethylaniline and 2,6-Diethylaniline in Sphingobium baderi DE-13.</title>
        <authorList>
            <person name="Cheng M."/>
            <person name="Meng Q."/>
            <person name="Yang Y."/>
            <person name="Chu C."/>
            <person name="Yan X."/>
            <person name="He J."/>
            <person name="Li S."/>
        </authorList>
    </citation>
    <scope>NUCLEOTIDE SEQUENCE [LARGE SCALE GENOMIC DNA]</scope>
    <source>
        <strain evidence="1 2">DE-13</strain>
    </source>
</reference>
<accession>A0A0S3EZK3</accession>
<dbReference type="OrthoDB" id="8454620at2"/>
<dbReference type="RefSeq" id="WP_003168933.1">
    <property type="nucleotide sequence ID" value="NZ_CP013264.1"/>
</dbReference>
<protein>
    <recommendedName>
        <fullName evidence="3">DUF2188 domain-containing protein</fullName>
    </recommendedName>
</protein>